<feature type="domain" description="Ferritin-like diiron" evidence="10">
    <location>
        <begin position="1"/>
        <end position="116"/>
    </location>
</feature>
<dbReference type="GO" id="GO:0008198">
    <property type="term" value="F:ferrous iron binding"/>
    <property type="evidence" value="ECO:0007669"/>
    <property type="project" value="TreeGrafter"/>
</dbReference>
<dbReference type="InterPro" id="IPR012347">
    <property type="entry name" value="Ferritin-like"/>
</dbReference>
<dbReference type="GO" id="GO:0008199">
    <property type="term" value="F:ferric iron binding"/>
    <property type="evidence" value="ECO:0007669"/>
    <property type="project" value="InterPro"/>
</dbReference>
<evidence type="ECO:0000256" key="9">
    <source>
        <dbReference type="RuleBase" id="RU361145"/>
    </source>
</evidence>
<accession>A0AAD8BEF8</accession>
<name>A0AAD8BEF8_BIOPF</name>
<organism evidence="11 12">
    <name type="scientific">Biomphalaria pfeifferi</name>
    <name type="common">Bloodfluke planorb</name>
    <name type="synonym">Freshwater snail</name>
    <dbReference type="NCBI Taxonomy" id="112525"/>
    <lineage>
        <taxon>Eukaryota</taxon>
        <taxon>Metazoa</taxon>
        <taxon>Spiralia</taxon>
        <taxon>Lophotrochozoa</taxon>
        <taxon>Mollusca</taxon>
        <taxon>Gastropoda</taxon>
        <taxon>Heterobranchia</taxon>
        <taxon>Euthyneura</taxon>
        <taxon>Panpulmonata</taxon>
        <taxon>Hygrophila</taxon>
        <taxon>Lymnaeoidea</taxon>
        <taxon>Planorbidae</taxon>
        <taxon>Biomphalaria</taxon>
    </lineage>
</organism>
<keyword evidence="3 8" id="KW-0479">Metal-binding</keyword>
<dbReference type="InterPro" id="IPR001519">
    <property type="entry name" value="Ferritin"/>
</dbReference>
<keyword evidence="12" id="KW-1185">Reference proteome</keyword>
<gene>
    <name evidence="11" type="ORF">Bpfe_017445</name>
</gene>
<reference evidence="11" key="2">
    <citation type="submission" date="2023-04" db="EMBL/GenBank/DDBJ databases">
        <authorList>
            <person name="Bu L."/>
            <person name="Lu L."/>
            <person name="Laidemitt M.R."/>
            <person name="Zhang S.M."/>
            <person name="Mutuku M."/>
            <person name="Mkoji G."/>
            <person name="Steinauer M."/>
            <person name="Loker E.S."/>
        </authorList>
    </citation>
    <scope>NUCLEOTIDE SEQUENCE</scope>
    <source>
        <strain evidence="11">KasaAsao</strain>
        <tissue evidence="11">Whole Snail</tissue>
    </source>
</reference>
<evidence type="ECO:0000256" key="1">
    <source>
        <dbReference type="ARBA" id="ARBA00007513"/>
    </source>
</evidence>
<evidence type="ECO:0000256" key="6">
    <source>
        <dbReference type="ARBA" id="ARBA00025111"/>
    </source>
</evidence>
<evidence type="ECO:0000313" key="11">
    <source>
        <dbReference type="EMBL" id="KAK0053068.1"/>
    </source>
</evidence>
<dbReference type="Proteomes" id="UP001233172">
    <property type="component" value="Unassembled WGS sequence"/>
</dbReference>
<dbReference type="Gene3D" id="1.20.1260.10">
    <property type="match status" value="1"/>
</dbReference>
<dbReference type="PANTHER" id="PTHR11431">
    <property type="entry name" value="FERRITIN"/>
    <property type="match status" value="1"/>
</dbReference>
<dbReference type="AlphaFoldDB" id="A0AAD8BEF8"/>
<dbReference type="PROSITE" id="PS50905">
    <property type="entry name" value="FERRITIN_LIKE"/>
    <property type="match status" value="1"/>
</dbReference>
<proteinExistence type="inferred from homology"/>
<evidence type="ECO:0000256" key="8">
    <source>
        <dbReference type="PIRSR" id="PIRSR601519-1"/>
    </source>
</evidence>
<dbReference type="InterPro" id="IPR009040">
    <property type="entry name" value="Ferritin-like_diiron"/>
</dbReference>
<feature type="binding site" evidence="8">
    <location>
        <position position="98"/>
    </location>
    <ligand>
        <name>Fe cation</name>
        <dbReference type="ChEBI" id="CHEBI:24875"/>
        <label>1</label>
    </ligand>
</feature>
<dbReference type="EC" id="1.16.3.1" evidence="9"/>
<comment type="caution">
    <text evidence="11">The sequence shown here is derived from an EMBL/GenBank/DDBJ whole genome shotgun (WGS) entry which is preliminary data.</text>
</comment>
<dbReference type="GO" id="GO:0006826">
    <property type="term" value="P:iron ion transport"/>
    <property type="evidence" value="ECO:0007669"/>
    <property type="project" value="InterPro"/>
</dbReference>
<evidence type="ECO:0000256" key="2">
    <source>
        <dbReference type="ARBA" id="ARBA00022434"/>
    </source>
</evidence>
<evidence type="ECO:0000256" key="3">
    <source>
        <dbReference type="ARBA" id="ARBA00022723"/>
    </source>
</evidence>
<evidence type="ECO:0000256" key="5">
    <source>
        <dbReference type="ARBA" id="ARBA00023004"/>
    </source>
</evidence>
<evidence type="ECO:0000256" key="4">
    <source>
        <dbReference type="ARBA" id="ARBA00023002"/>
    </source>
</evidence>
<sequence length="132" mass="14808">MMSCCVYVQTTSTLKAETLSHNVLSYLLSLLRSLFIKKPDRVECGTGLESMQAALQLSKRVNQSLLDLHKVCTDHETPLSPPPPQLADFLESEYLEEQVESIKQICDYITNLRHVGSGLGEYLFEKETLGSD</sequence>
<dbReference type="GO" id="GO:0004322">
    <property type="term" value="F:ferroxidase activity"/>
    <property type="evidence" value="ECO:0007669"/>
    <property type="project" value="UniProtKB-EC"/>
</dbReference>
<reference evidence="11" key="1">
    <citation type="journal article" date="2023" name="PLoS Negl. Trop. Dis.">
        <title>A genome sequence for Biomphalaria pfeifferi, the major vector snail for the human-infecting parasite Schistosoma mansoni.</title>
        <authorList>
            <person name="Bu L."/>
            <person name="Lu L."/>
            <person name="Laidemitt M.R."/>
            <person name="Zhang S.M."/>
            <person name="Mutuku M."/>
            <person name="Mkoji G."/>
            <person name="Steinauer M."/>
            <person name="Loker E.S."/>
        </authorList>
    </citation>
    <scope>NUCLEOTIDE SEQUENCE</scope>
    <source>
        <strain evidence="11">KasaAsao</strain>
    </source>
</reference>
<dbReference type="CDD" id="cd01056">
    <property type="entry name" value="Euk_Ferritin"/>
    <property type="match status" value="1"/>
</dbReference>
<evidence type="ECO:0000256" key="7">
    <source>
        <dbReference type="ARBA" id="ARBA00047990"/>
    </source>
</evidence>
<comment type="function">
    <text evidence="6">Stores iron in a soluble, non-toxic, readily available form. Important for iron homeostasis. Has ferroxidase activity. Iron is taken up in the ferrous form and deposited as ferric hydroxides after oxidation.</text>
</comment>
<comment type="catalytic activity">
    <reaction evidence="7 9">
        <text>4 Fe(2+) + O2 + 4 H(+) = 4 Fe(3+) + 2 H2O</text>
        <dbReference type="Rhea" id="RHEA:11148"/>
        <dbReference type="ChEBI" id="CHEBI:15377"/>
        <dbReference type="ChEBI" id="CHEBI:15378"/>
        <dbReference type="ChEBI" id="CHEBI:15379"/>
        <dbReference type="ChEBI" id="CHEBI:29033"/>
        <dbReference type="ChEBI" id="CHEBI:29034"/>
        <dbReference type="EC" id="1.16.3.1"/>
    </reaction>
</comment>
<evidence type="ECO:0000313" key="12">
    <source>
        <dbReference type="Proteomes" id="UP001233172"/>
    </source>
</evidence>
<comment type="function">
    <text evidence="9">Stores iron in a soluble, non-toxic, readily available form. Important for iron homeostasis. Iron is taken up in the ferrous form and deposited as ferric hydroxides after oxidation.</text>
</comment>
<keyword evidence="2 9" id="KW-0409">Iron storage</keyword>
<dbReference type="Pfam" id="PF00210">
    <property type="entry name" value="Ferritin"/>
    <property type="match status" value="1"/>
</dbReference>
<dbReference type="InterPro" id="IPR009078">
    <property type="entry name" value="Ferritin-like_SF"/>
</dbReference>
<dbReference type="PANTHER" id="PTHR11431:SF75">
    <property type="entry name" value="FERRITIN"/>
    <property type="match status" value="1"/>
</dbReference>
<evidence type="ECO:0000259" key="10">
    <source>
        <dbReference type="PROSITE" id="PS50905"/>
    </source>
</evidence>
<dbReference type="GO" id="GO:0005737">
    <property type="term" value="C:cytoplasm"/>
    <property type="evidence" value="ECO:0007669"/>
    <property type="project" value="TreeGrafter"/>
</dbReference>
<keyword evidence="4 9" id="KW-0560">Oxidoreductase</keyword>
<dbReference type="InterPro" id="IPR008331">
    <property type="entry name" value="Ferritin_DPS_dom"/>
</dbReference>
<protein>
    <recommendedName>
        <fullName evidence="9">Ferritin</fullName>
        <ecNumber evidence="9">1.16.3.1</ecNumber>
    </recommendedName>
</protein>
<dbReference type="SUPFAM" id="SSF47240">
    <property type="entry name" value="Ferritin-like"/>
    <property type="match status" value="1"/>
</dbReference>
<dbReference type="GO" id="GO:0006879">
    <property type="term" value="P:intracellular iron ion homeostasis"/>
    <property type="evidence" value="ECO:0007669"/>
    <property type="project" value="UniProtKB-KW"/>
</dbReference>
<dbReference type="EMBL" id="JASAOG010000089">
    <property type="protein sequence ID" value="KAK0053068.1"/>
    <property type="molecule type" value="Genomic_DNA"/>
</dbReference>
<keyword evidence="5 8" id="KW-0408">Iron</keyword>
<comment type="similarity">
    <text evidence="1 9">Belongs to the ferritin family.</text>
</comment>